<evidence type="ECO:0000256" key="5">
    <source>
        <dbReference type="ARBA" id="ARBA00022989"/>
    </source>
</evidence>
<evidence type="ECO:0000256" key="3">
    <source>
        <dbReference type="ARBA" id="ARBA00022448"/>
    </source>
</evidence>
<keyword evidence="6 8" id="KW-0472">Membrane</keyword>
<dbReference type="PANTHER" id="PTHR31326:SF1">
    <property type="entry name" value="PROTEIN CLT2, CHLOROPLASTIC"/>
    <property type="match status" value="1"/>
</dbReference>
<keyword evidence="10" id="KW-1185">Reference proteome</keyword>
<name>A0A4D9CX20_9STRA</name>
<dbReference type="Pfam" id="PF08627">
    <property type="entry name" value="CRT-like"/>
    <property type="match status" value="1"/>
</dbReference>
<evidence type="ECO:0000256" key="4">
    <source>
        <dbReference type="ARBA" id="ARBA00022692"/>
    </source>
</evidence>
<organism evidence="9 10">
    <name type="scientific">Nannochloropsis salina CCMP1776</name>
    <dbReference type="NCBI Taxonomy" id="1027361"/>
    <lineage>
        <taxon>Eukaryota</taxon>
        <taxon>Sar</taxon>
        <taxon>Stramenopiles</taxon>
        <taxon>Ochrophyta</taxon>
        <taxon>Eustigmatophyceae</taxon>
        <taxon>Eustigmatales</taxon>
        <taxon>Monodopsidaceae</taxon>
        <taxon>Microchloropsis</taxon>
        <taxon>Microchloropsis salina</taxon>
    </lineage>
</organism>
<evidence type="ECO:0000313" key="9">
    <source>
        <dbReference type="EMBL" id="TFJ81139.1"/>
    </source>
</evidence>
<feature type="transmembrane region" description="Helical" evidence="8">
    <location>
        <begin position="402"/>
        <end position="421"/>
    </location>
</feature>
<keyword evidence="5 8" id="KW-1133">Transmembrane helix</keyword>
<dbReference type="Proteomes" id="UP000355283">
    <property type="component" value="Unassembled WGS sequence"/>
</dbReference>
<feature type="transmembrane region" description="Helical" evidence="8">
    <location>
        <begin position="56"/>
        <end position="76"/>
    </location>
</feature>
<comment type="caution">
    <text evidence="9">The sequence shown here is derived from an EMBL/GenBank/DDBJ whole genome shotgun (WGS) entry which is preliminary data.</text>
</comment>
<dbReference type="OrthoDB" id="416555at2759"/>
<feature type="compositionally biased region" description="Low complexity" evidence="7">
    <location>
        <begin position="1"/>
        <end position="12"/>
    </location>
</feature>
<evidence type="ECO:0000256" key="8">
    <source>
        <dbReference type="SAM" id="Phobius"/>
    </source>
</evidence>
<evidence type="ECO:0000256" key="7">
    <source>
        <dbReference type="SAM" id="MobiDB-lite"/>
    </source>
</evidence>
<proteinExistence type="inferred from homology"/>
<keyword evidence="4 8" id="KW-0812">Transmembrane</keyword>
<evidence type="ECO:0000313" key="10">
    <source>
        <dbReference type="Proteomes" id="UP000355283"/>
    </source>
</evidence>
<comment type="similarity">
    <text evidence="2">Belongs to the CRT-like transporter family.</text>
</comment>
<evidence type="ECO:0000256" key="6">
    <source>
        <dbReference type="ARBA" id="ARBA00023136"/>
    </source>
</evidence>
<feature type="region of interest" description="Disordered" evidence="7">
    <location>
        <begin position="1"/>
        <end position="30"/>
    </location>
</feature>
<reference evidence="9 10" key="1">
    <citation type="submission" date="2019-01" db="EMBL/GenBank/DDBJ databases">
        <title>Nuclear Genome Assembly of the Microalgal Biofuel strain Nannochloropsis salina CCMP1776.</title>
        <authorList>
            <person name="Hovde B."/>
        </authorList>
    </citation>
    <scope>NUCLEOTIDE SEQUENCE [LARGE SCALE GENOMIC DNA]</scope>
    <source>
        <strain evidence="9 10">CCMP1776</strain>
    </source>
</reference>
<evidence type="ECO:0000256" key="1">
    <source>
        <dbReference type="ARBA" id="ARBA00004141"/>
    </source>
</evidence>
<feature type="transmembrane region" description="Helical" evidence="8">
    <location>
        <begin position="269"/>
        <end position="291"/>
    </location>
</feature>
<feature type="transmembrane region" description="Helical" evidence="8">
    <location>
        <begin position="341"/>
        <end position="365"/>
    </location>
</feature>
<feature type="transmembrane region" description="Helical" evidence="8">
    <location>
        <begin position="239"/>
        <end position="257"/>
    </location>
</feature>
<feature type="transmembrane region" description="Helical" evidence="8">
    <location>
        <begin position="201"/>
        <end position="219"/>
    </location>
</feature>
<feature type="transmembrane region" description="Helical" evidence="8">
    <location>
        <begin position="161"/>
        <end position="180"/>
    </location>
</feature>
<feature type="transmembrane region" description="Helical" evidence="8">
    <location>
        <begin position="311"/>
        <end position="329"/>
    </location>
</feature>
<gene>
    <name evidence="9" type="ORF">NSK_007528</name>
</gene>
<dbReference type="GO" id="GO:0016020">
    <property type="term" value="C:membrane"/>
    <property type="evidence" value="ECO:0007669"/>
    <property type="project" value="UniProtKB-SubCell"/>
</dbReference>
<dbReference type="InterPro" id="IPR013936">
    <property type="entry name" value="CRT-like"/>
</dbReference>
<dbReference type="AlphaFoldDB" id="A0A4D9CX20"/>
<feature type="transmembrane region" description="Helical" evidence="8">
    <location>
        <begin position="371"/>
        <end position="390"/>
    </location>
</feature>
<keyword evidence="3" id="KW-0813">Transport</keyword>
<comment type="subcellular location">
    <subcellularLocation>
        <location evidence="1">Membrane</location>
        <topology evidence="1">Multi-pass membrane protein</topology>
    </subcellularLocation>
</comment>
<feature type="transmembrane region" description="Helical" evidence="8">
    <location>
        <begin position="88"/>
        <end position="108"/>
    </location>
</feature>
<protein>
    <submittedName>
        <fullName evidence="9">Uncharacterized protein</fullName>
    </submittedName>
</protein>
<feature type="transmembrane region" description="Helical" evidence="8">
    <location>
        <begin position="129"/>
        <end position="149"/>
    </location>
</feature>
<sequence>MRESRALAGSSSRRSEYGALSLGTPPSPPSVVINEVERARRSRRKGCPCWRPPSPWTLYGFVLLVGLAAAGERVAFKLAIDQMEPFRVFLALVVNLGLVLVSGSIVLYKKARRPSEITPAMHRFPRRSILLIALLDTLSLVVMVVAGASTPPVLTVLFMQATLPFLLLLSSCPPSFPTCFATAKRRERKRFHRAHWQGGGLILLGIGVAMAPTVHVAFWHRQTDIGGEGGREEGGREGINTLAYVLCCLPAAVSQLAKEQAIIEFAQPMNFYYLNLLLGIYQFVLLLVLSPLTYRLQGLGMGWDPYGATDLGTAVSDLCLCLFTARSIPPGRYPIEPQCRYASLATFLYILCTLLVTFAVNGVLASGTPQMLYRTINGSVALAFLALAVYSVNKWAWVSSYALNVFDFIGLFLVLAGMEWYHSQPEPDTEMLTHFSLEDGEFF</sequence>
<evidence type="ECO:0000256" key="2">
    <source>
        <dbReference type="ARBA" id="ARBA00006690"/>
    </source>
</evidence>
<dbReference type="EMBL" id="SDOX01000142">
    <property type="protein sequence ID" value="TFJ81139.1"/>
    <property type="molecule type" value="Genomic_DNA"/>
</dbReference>
<dbReference type="PANTHER" id="PTHR31326">
    <property type="entry name" value="PROTEIN CLT2, CHLOROPLASTIC"/>
    <property type="match status" value="1"/>
</dbReference>
<accession>A0A4D9CX20</accession>